<organism evidence="6 7">
    <name type="scientific">Cylindrobasidium torrendii FP15055 ss-10</name>
    <dbReference type="NCBI Taxonomy" id="1314674"/>
    <lineage>
        <taxon>Eukaryota</taxon>
        <taxon>Fungi</taxon>
        <taxon>Dikarya</taxon>
        <taxon>Basidiomycota</taxon>
        <taxon>Agaricomycotina</taxon>
        <taxon>Agaricomycetes</taxon>
        <taxon>Agaricomycetidae</taxon>
        <taxon>Agaricales</taxon>
        <taxon>Marasmiineae</taxon>
        <taxon>Physalacriaceae</taxon>
        <taxon>Cylindrobasidium</taxon>
    </lineage>
</organism>
<dbReference type="GO" id="GO:0000145">
    <property type="term" value="C:exocyst"/>
    <property type="evidence" value="ECO:0007669"/>
    <property type="project" value="UniProtKB-UniRule"/>
</dbReference>
<dbReference type="GO" id="GO:0006887">
    <property type="term" value="P:exocytosis"/>
    <property type="evidence" value="ECO:0007669"/>
    <property type="project" value="UniProtKB-KW"/>
</dbReference>
<evidence type="ECO:0000256" key="4">
    <source>
        <dbReference type="RuleBase" id="RU365069"/>
    </source>
</evidence>
<dbReference type="GO" id="GO:0015031">
    <property type="term" value="P:protein transport"/>
    <property type="evidence" value="ECO:0007669"/>
    <property type="project" value="UniProtKB-KW"/>
</dbReference>
<evidence type="ECO:0000259" key="5">
    <source>
        <dbReference type="Pfam" id="PF15469"/>
    </source>
</evidence>
<sequence length="877" mass="97597">MPRLDFNVDEASLLKKYTISTLNPSAWEEVDHDLEDSVAGALAGPKSDVEIDPLGIGSDISTREMEMEMKAAVLINSKSFDAKAFLNVMHPNATFQDLSQGIQHLRTSIDSRSEAIRVLVEDNFDRFVAVKASTEALHIEMKDGLLAPNAEWASRPVRDNLKQAATKANQVFLPVLENASKASKLRTTLSVFDRSKFFFNLPSFIIDSIEAGKYEVAIRDYKKGKNLLETRPGQLLPVGATDGQAQKRILDKVWNNVEKAINEMRNVLVAQLQDPTRTLDEQERTIEMLQDLPMQEDAAWTYFDSQHKWIMKQMNNAYETSSKAVDAALETAITDSADPDALPNLLAVQIYASLAALEKKQSDEVVAQSAGDPVWATIVELVKSTSEVMLSSLPNFWKISTNFINGKYKKSSSSRRSPTQCRSMALDVIKLYIALVSRFFTLSDMAARSPLPTTFPPHIPQNSSSLSTAHYLMKILGDIQETVNEVNGMEISSEATTSLKNLLEAARWRFVDLLVGTWNRDAQLFYRIETWTVSSEDSAATQFLFQMEAFQRQVTTAAFKLAGGVDLSSSALTRPTKQNAITSAFIGKITKAFMEALYSFMDGMLRLASDESPIALGMKPLILVESETHANALDTLNLEDADLRVLLVLSNFGTLSKYVLPGMVSQLETAFSMSLAEDKQTLMSTVQELDKTLFDSYAKPKATAVKALVRGGILSKDMNWFETPQPKEIRPYMYRTIMYLVGIHSQVSSAATQLVERTMTYLVDELAAEALRCFGQIKQFGMGGMLRATLEIEYMHQTLIKYVTPSADAALSELYNNISVAYQRRPGDENLQASLDKVKRTLAEARRATGIEFLCFRKPTKQRSASSARSAPRGPRT</sequence>
<dbReference type="Pfam" id="PF15469">
    <property type="entry name" value="Sec5"/>
    <property type="match status" value="1"/>
</dbReference>
<dbReference type="InterPro" id="IPR016159">
    <property type="entry name" value="Cullin_repeat-like_dom_sf"/>
</dbReference>
<comment type="function">
    <text evidence="4">Component of the exocyst complex involved in the docking of exocytic vesicles with fusion sites on the plasma membrane.</text>
</comment>
<keyword evidence="4" id="KW-0653">Protein transport</keyword>
<dbReference type="Proteomes" id="UP000054007">
    <property type="component" value="Unassembled WGS sequence"/>
</dbReference>
<dbReference type="EMBL" id="KN880637">
    <property type="protein sequence ID" value="KIY64410.1"/>
    <property type="molecule type" value="Genomic_DNA"/>
</dbReference>
<feature type="domain" description="Exocyst complex component EXOC2/Sec5 N-terminal" evidence="5">
    <location>
        <begin position="52"/>
        <end position="856"/>
    </location>
</feature>
<comment type="similarity">
    <text evidence="1 4">Belongs to the SEC5 family.</text>
</comment>
<dbReference type="OrthoDB" id="26242at2759"/>
<accession>A0A0D7B2H2</accession>
<reference evidence="6 7" key="1">
    <citation type="journal article" date="2015" name="Fungal Genet. Biol.">
        <title>Evolution of novel wood decay mechanisms in Agaricales revealed by the genome sequences of Fistulina hepatica and Cylindrobasidium torrendii.</title>
        <authorList>
            <person name="Floudas D."/>
            <person name="Held B.W."/>
            <person name="Riley R."/>
            <person name="Nagy L.G."/>
            <person name="Koehler G."/>
            <person name="Ransdell A.S."/>
            <person name="Younus H."/>
            <person name="Chow J."/>
            <person name="Chiniquy J."/>
            <person name="Lipzen A."/>
            <person name="Tritt A."/>
            <person name="Sun H."/>
            <person name="Haridas S."/>
            <person name="LaButti K."/>
            <person name="Ohm R.A."/>
            <person name="Kues U."/>
            <person name="Blanchette R.A."/>
            <person name="Grigoriev I.V."/>
            <person name="Minto R.E."/>
            <person name="Hibbett D.S."/>
        </authorList>
    </citation>
    <scope>NUCLEOTIDE SEQUENCE [LARGE SCALE GENOMIC DNA]</scope>
    <source>
        <strain evidence="6 7">FP15055 ss-10</strain>
    </source>
</reference>
<dbReference type="PANTHER" id="PTHR13043:SF1">
    <property type="entry name" value="EXOCYST COMPLEX COMPONENT 2"/>
    <property type="match status" value="1"/>
</dbReference>
<dbReference type="InterPro" id="IPR029175">
    <property type="entry name" value="EXOC2/Sec5"/>
</dbReference>
<dbReference type="GO" id="GO:0006893">
    <property type="term" value="P:Golgi to plasma membrane transport"/>
    <property type="evidence" value="ECO:0007669"/>
    <property type="project" value="UniProtKB-UniRule"/>
</dbReference>
<keyword evidence="7" id="KW-1185">Reference proteome</keyword>
<keyword evidence="2 4" id="KW-0813">Transport</keyword>
<evidence type="ECO:0000256" key="1">
    <source>
        <dbReference type="ARBA" id="ARBA00010578"/>
    </source>
</evidence>
<proteinExistence type="inferred from homology"/>
<evidence type="ECO:0000256" key="2">
    <source>
        <dbReference type="ARBA" id="ARBA00022448"/>
    </source>
</evidence>
<dbReference type="STRING" id="1314674.A0A0D7B2H2"/>
<dbReference type="InterPro" id="IPR039481">
    <property type="entry name" value="EXOC2/Sec5_N_dom"/>
</dbReference>
<dbReference type="SUPFAM" id="SSF74788">
    <property type="entry name" value="Cullin repeat-like"/>
    <property type="match status" value="1"/>
</dbReference>
<evidence type="ECO:0000313" key="7">
    <source>
        <dbReference type="Proteomes" id="UP000054007"/>
    </source>
</evidence>
<dbReference type="PANTHER" id="PTHR13043">
    <property type="entry name" value="EXOCYST COMPLEX COMPONENT SEC5"/>
    <property type="match status" value="1"/>
</dbReference>
<evidence type="ECO:0000313" key="6">
    <source>
        <dbReference type="EMBL" id="KIY64410.1"/>
    </source>
</evidence>
<gene>
    <name evidence="6" type="ORF">CYLTODRAFT_493150</name>
</gene>
<evidence type="ECO:0000256" key="3">
    <source>
        <dbReference type="ARBA" id="ARBA00022483"/>
    </source>
</evidence>
<comment type="subunit">
    <text evidence="4">Component of the exocyst complex.</text>
</comment>
<keyword evidence="3 4" id="KW-0268">Exocytosis</keyword>
<name>A0A0D7B2H2_9AGAR</name>
<protein>
    <recommendedName>
        <fullName evidence="4">Exocyst complex component SEC5</fullName>
    </recommendedName>
</protein>
<dbReference type="AlphaFoldDB" id="A0A0D7B2H2"/>